<accession>A0A1Y2HPV1</accession>
<keyword evidence="2" id="KW-1185">Reference proteome</keyword>
<reference evidence="1 2" key="1">
    <citation type="submission" date="2016-07" db="EMBL/GenBank/DDBJ databases">
        <title>Pervasive Adenine N6-methylation of Active Genes in Fungi.</title>
        <authorList>
            <consortium name="DOE Joint Genome Institute"/>
            <person name="Mondo S.J."/>
            <person name="Dannebaum R.O."/>
            <person name="Kuo R.C."/>
            <person name="Labutti K."/>
            <person name="Haridas S."/>
            <person name="Kuo A."/>
            <person name="Salamov A."/>
            <person name="Ahrendt S.R."/>
            <person name="Lipzen A."/>
            <person name="Sullivan W."/>
            <person name="Andreopoulos W.B."/>
            <person name="Clum A."/>
            <person name="Lindquist E."/>
            <person name="Daum C."/>
            <person name="Ramamoorthy G.K."/>
            <person name="Gryganskyi A."/>
            <person name="Culley D."/>
            <person name="Magnuson J.K."/>
            <person name="James T.Y."/>
            <person name="O'Malley M.A."/>
            <person name="Stajich J.E."/>
            <person name="Spatafora J.W."/>
            <person name="Visel A."/>
            <person name="Grigoriev I.V."/>
        </authorList>
    </citation>
    <scope>NUCLEOTIDE SEQUENCE [LARGE SCALE GENOMIC DNA]</scope>
    <source>
        <strain evidence="1 2">PL171</strain>
    </source>
</reference>
<comment type="caution">
    <text evidence="1">The sequence shown here is derived from an EMBL/GenBank/DDBJ whole genome shotgun (WGS) entry which is preliminary data.</text>
</comment>
<name>A0A1Y2HPV1_9FUNG</name>
<proteinExistence type="predicted"/>
<evidence type="ECO:0000313" key="2">
    <source>
        <dbReference type="Proteomes" id="UP000193411"/>
    </source>
</evidence>
<sequence>NGQYWTELTIMGSAVLISEGWAERTMTMKWWRRHAVGGEESPLMGESGRPRGKAQRWLLLQRERASLAACR</sequence>
<gene>
    <name evidence="1" type="ORF">BCR44DRAFT_1432124</name>
</gene>
<dbReference type="Proteomes" id="UP000193411">
    <property type="component" value="Unassembled WGS sequence"/>
</dbReference>
<feature type="non-terminal residue" evidence="1">
    <location>
        <position position="1"/>
    </location>
</feature>
<dbReference type="EMBL" id="MCFL01000016">
    <property type="protein sequence ID" value="ORZ36559.1"/>
    <property type="molecule type" value="Genomic_DNA"/>
</dbReference>
<organism evidence="1 2">
    <name type="scientific">Catenaria anguillulae PL171</name>
    <dbReference type="NCBI Taxonomy" id="765915"/>
    <lineage>
        <taxon>Eukaryota</taxon>
        <taxon>Fungi</taxon>
        <taxon>Fungi incertae sedis</taxon>
        <taxon>Blastocladiomycota</taxon>
        <taxon>Blastocladiomycetes</taxon>
        <taxon>Blastocladiales</taxon>
        <taxon>Catenariaceae</taxon>
        <taxon>Catenaria</taxon>
    </lineage>
</organism>
<evidence type="ECO:0000313" key="1">
    <source>
        <dbReference type="EMBL" id="ORZ36559.1"/>
    </source>
</evidence>
<protein>
    <submittedName>
        <fullName evidence="1">Uncharacterized protein</fullName>
    </submittedName>
</protein>
<dbReference type="AlphaFoldDB" id="A0A1Y2HPV1"/>